<dbReference type="OrthoDB" id="18175at2759"/>
<dbReference type="EMBL" id="CAJPDT010000002">
    <property type="protein sequence ID" value="CAF9906126.1"/>
    <property type="molecule type" value="Genomic_DNA"/>
</dbReference>
<evidence type="ECO:0000256" key="6">
    <source>
        <dbReference type="ARBA" id="ARBA00023128"/>
    </source>
</evidence>
<evidence type="ECO:0000256" key="4">
    <source>
        <dbReference type="ARBA" id="ARBA00022946"/>
    </source>
</evidence>
<keyword evidence="5" id="KW-1133">Transmembrane helix</keyword>
<comment type="similarity">
    <text evidence="8">Belongs to the PET100 family.</text>
</comment>
<dbReference type="InterPro" id="IPR018625">
    <property type="entry name" value="Pet100"/>
</dbReference>
<feature type="region of interest" description="Disordered" evidence="9">
    <location>
        <begin position="97"/>
        <end position="127"/>
    </location>
</feature>
<dbReference type="Proteomes" id="UP000664534">
    <property type="component" value="Unassembled WGS sequence"/>
</dbReference>
<dbReference type="GO" id="GO:0051082">
    <property type="term" value="F:unfolded protein binding"/>
    <property type="evidence" value="ECO:0007669"/>
    <property type="project" value="TreeGrafter"/>
</dbReference>
<evidence type="ECO:0000256" key="9">
    <source>
        <dbReference type="SAM" id="MobiDB-lite"/>
    </source>
</evidence>
<organism evidence="10 11">
    <name type="scientific">Imshaugia aleurites</name>
    <dbReference type="NCBI Taxonomy" id="172621"/>
    <lineage>
        <taxon>Eukaryota</taxon>
        <taxon>Fungi</taxon>
        <taxon>Dikarya</taxon>
        <taxon>Ascomycota</taxon>
        <taxon>Pezizomycotina</taxon>
        <taxon>Lecanoromycetes</taxon>
        <taxon>OSLEUM clade</taxon>
        <taxon>Lecanoromycetidae</taxon>
        <taxon>Lecanorales</taxon>
        <taxon>Lecanorineae</taxon>
        <taxon>Parmeliaceae</taxon>
        <taxon>Imshaugia</taxon>
    </lineage>
</organism>
<accession>A0A8H3ENK4</accession>
<evidence type="ECO:0000256" key="1">
    <source>
        <dbReference type="ARBA" id="ARBA00004167"/>
    </source>
</evidence>
<evidence type="ECO:0000256" key="8">
    <source>
        <dbReference type="ARBA" id="ARBA00038077"/>
    </source>
</evidence>
<gene>
    <name evidence="10" type="ORF">IMSHALPRED_004091</name>
</gene>
<name>A0A8H3ENK4_9LECA</name>
<keyword evidence="4" id="KW-0809">Transit peptide</keyword>
<dbReference type="Pfam" id="PF09803">
    <property type="entry name" value="Pet100"/>
    <property type="match status" value="1"/>
</dbReference>
<sequence>MPTKPLQRLSQALKSAKWRLPPTLATHTSGGANLEVFKFGMYIMFPIGWMYYFGVNLDTRFAVPDFWPQEGTTHRIPFEKEELRELGERLRRERLEKRRRRLEGEGGREGGREGDGGGEGERAAVIKNGEEGTFGVGSIDRWARGRWRD</sequence>
<evidence type="ECO:0000313" key="10">
    <source>
        <dbReference type="EMBL" id="CAF9906126.1"/>
    </source>
</evidence>
<evidence type="ECO:0000256" key="7">
    <source>
        <dbReference type="ARBA" id="ARBA00023136"/>
    </source>
</evidence>
<dbReference type="AlphaFoldDB" id="A0A8H3ENK4"/>
<protein>
    <recommendedName>
        <fullName evidence="12">Mitochondrial cytochrome c oxidase assembly factor</fullName>
    </recommendedName>
</protein>
<evidence type="ECO:0000256" key="5">
    <source>
        <dbReference type="ARBA" id="ARBA00022989"/>
    </source>
</evidence>
<keyword evidence="7" id="KW-0472">Membrane</keyword>
<evidence type="ECO:0000256" key="3">
    <source>
        <dbReference type="ARBA" id="ARBA00022692"/>
    </source>
</evidence>
<evidence type="ECO:0000256" key="2">
    <source>
        <dbReference type="ARBA" id="ARBA00004325"/>
    </source>
</evidence>
<dbReference type="PANTHER" id="PTHR33968">
    <property type="entry name" value="PROTEIN PET100 HOMOLOG, MITOCHONDRIAL"/>
    <property type="match status" value="1"/>
</dbReference>
<evidence type="ECO:0000313" key="11">
    <source>
        <dbReference type="Proteomes" id="UP000664534"/>
    </source>
</evidence>
<evidence type="ECO:0008006" key="12">
    <source>
        <dbReference type="Google" id="ProtNLM"/>
    </source>
</evidence>
<keyword evidence="11" id="KW-1185">Reference proteome</keyword>
<keyword evidence="3" id="KW-0812">Transmembrane</keyword>
<proteinExistence type="inferred from homology"/>
<dbReference type="GO" id="GO:0005743">
    <property type="term" value="C:mitochondrial inner membrane"/>
    <property type="evidence" value="ECO:0007669"/>
    <property type="project" value="TreeGrafter"/>
</dbReference>
<comment type="caution">
    <text evidence="10">The sequence shown here is derived from an EMBL/GenBank/DDBJ whole genome shotgun (WGS) entry which is preliminary data.</text>
</comment>
<dbReference type="GO" id="GO:0033617">
    <property type="term" value="P:mitochondrial respiratory chain complex IV assembly"/>
    <property type="evidence" value="ECO:0007669"/>
    <property type="project" value="InterPro"/>
</dbReference>
<dbReference type="PANTHER" id="PTHR33968:SF1">
    <property type="entry name" value="PROTEIN PET100 HOMOLOG, MITOCHONDRIAL"/>
    <property type="match status" value="1"/>
</dbReference>
<reference evidence="10" key="1">
    <citation type="submission" date="2021-03" db="EMBL/GenBank/DDBJ databases">
        <authorList>
            <person name="Tagirdzhanova G."/>
        </authorList>
    </citation>
    <scope>NUCLEOTIDE SEQUENCE</scope>
</reference>
<keyword evidence="6" id="KW-0496">Mitochondrion</keyword>
<comment type="subcellular location">
    <subcellularLocation>
        <location evidence="1">Membrane</location>
        <topology evidence="1">Single-pass membrane protein</topology>
    </subcellularLocation>
    <subcellularLocation>
        <location evidence="2">Mitochondrion membrane</location>
    </subcellularLocation>
</comment>